<evidence type="ECO:0000313" key="2">
    <source>
        <dbReference type="Proteomes" id="UP000015834"/>
    </source>
</evidence>
<comment type="caution">
    <text evidence="1">The sequence shown here is derived from an EMBL/GenBank/DDBJ whole genome shotgun (WGS) entry which is preliminary data.</text>
</comment>
<dbReference type="EMBL" id="ASYU01000095">
    <property type="protein sequence ID" value="EQD98774.1"/>
    <property type="molecule type" value="Genomic_DNA"/>
</dbReference>
<protein>
    <submittedName>
        <fullName evidence="1">Cysteine desulfurase</fullName>
    </submittedName>
</protein>
<accession>T2T4S5</accession>
<organism evidence="1 2">
    <name type="scientific">Helicobacter pylori PZ5056</name>
    <dbReference type="NCBI Taxonomy" id="1337393"/>
    <lineage>
        <taxon>Bacteria</taxon>
        <taxon>Pseudomonadati</taxon>
        <taxon>Campylobacterota</taxon>
        <taxon>Epsilonproteobacteria</taxon>
        <taxon>Campylobacterales</taxon>
        <taxon>Helicobacteraceae</taxon>
        <taxon>Helicobacter</taxon>
    </lineage>
</organism>
<dbReference type="PATRIC" id="fig|1337393.3.peg.602"/>
<evidence type="ECO:0000313" key="1">
    <source>
        <dbReference type="EMBL" id="EQD98774.1"/>
    </source>
</evidence>
<gene>
    <name evidence="1" type="ORF">L933_09615</name>
</gene>
<name>T2T4S5_HELPX</name>
<dbReference type="Proteomes" id="UP000015834">
    <property type="component" value="Unassembled WGS sequence"/>
</dbReference>
<dbReference type="AlphaFoldDB" id="T2T4S5"/>
<reference evidence="1 2" key="1">
    <citation type="journal article" date="2013" name="Genome Announc.">
        <title>Draft Genome Sequences of Helicobacter pylori Strains Isolated from Regions of Low and High Gastric Cancer Risk in Colombia.</title>
        <authorList>
            <person name="Sheh A."/>
            <person name="Piazuelo M.B."/>
            <person name="Wilson K.T."/>
            <person name="Correa P."/>
            <person name="Fox J.G."/>
        </authorList>
    </citation>
    <scope>NUCLEOTIDE SEQUENCE [LARGE SCALE GENOMIC DNA]</scope>
    <source>
        <strain evidence="1 2">PZ5056</strain>
    </source>
</reference>
<proteinExistence type="predicted"/>
<sequence>MGLWVLFLVFNEGNRISQNVFKNSSYFKLKLRKYLVFNHNLDLDKKIYVKFLRRTLTCYNEFI</sequence>